<gene>
    <name evidence="3" type="primary">LRA2</name>
    <name evidence="3" type="ORF">N0V91_005849</name>
</gene>
<keyword evidence="3" id="KW-0378">Hydrolase</keyword>
<evidence type="ECO:0000256" key="1">
    <source>
        <dbReference type="ARBA" id="ARBA00038310"/>
    </source>
</evidence>
<comment type="caution">
    <text evidence="3">The sequence shown here is derived from an EMBL/GenBank/DDBJ whole genome shotgun (WGS) entry which is preliminary data.</text>
</comment>
<feature type="domain" description="Amidohydrolase-related" evidence="2">
    <location>
        <begin position="239"/>
        <end position="340"/>
    </location>
</feature>
<dbReference type="PANTHER" id="PTHR43569:SF2">
    <property type="entry name" value="AMIDOHYDROLASE-RELATED DOMAIN-CONTAINING PROTEIN"/>
    <property type="match status" value="1"/>
</dbReference>
<dbReference type="AlphaFoldDB" id="A0A9W8ZDV1"/>
<protein>
    <submittedName>
        <fullName evidence="3">L-rhamnono-gamma-lactonase</fullName>
        <ecNumber evidence="3">3.1.1.65</ecNumber>
    </submittedName>
</protein>
<sequence>MPFFSILDSHIHLWPSTAITSTDHGWMTDPSHLLVKRHGISDYKAVAASSPAGSALTGFIYVETDRYLPSKTPDIRPIAGEEEVKKKLREWAKAPLQELEFLRRIVEESPLEGDGFDKGEGERMKGAVVWAPFNSSTPAFKTYLKIAEEVAGPRLWEKIVGFRYLLQGKAEGEVKSLVSSADWVENIIHLGKGRGGRGWAFDVGVDIHRDGTDPLDAVGEMILNVREKEAQIGSGAQPVRFVLNHLCKHALTTDSPTQPTQAWLNAVSKLGQDPDIFMKLSGALNEFEKGTPSSTAEIVKSLNPLTSRVLDAFGDRVMFGSDWPVCNVGGSAGEKSNWGLWVESVESLLEEAHVTEEKRGQIWWKAASKAYNVQL</sequence>
<dbReference type="InterPro" id="IPR032466">
    <property type="entry name" value="Metal_Hydrolase"/>
</dbReference>
<dbReference type="EMBL" id="JAPEVA010000042">
    <property type="protein sequence ID" value="KAJ4404505.1"/>
    <property type="molecule type" value="Genomic_DNA"/>
</dbReference>
<dbReference type="GO" id="GO:0050033">
    <property type="term" value="F:L-rhamnono-1,4-lactonase activity"/>
    <property type="evidence" value="ECO:0007669"/>
    <property type="project" value="UniProtKB-EC"/>
</dbReference>
<dbReference type="Gene3D" id="3.20.20.140">
    <property type="entry name" value="Metal-dependent hydrolases"/>
    <property type="match status" value="1"/>
</dbReference>
<name>A0A9W8ZDV1_9PLEO</name>
<comment type="similarity">
    <text evidence="1">Belongs to the metallo-dependent hydrolases superfamily.</text>
</comment>
<evidence type="ECO:0000313" key="4">
    <source>
        <dbReference type="Proteomes" id="UP001140510"/>
    </source>
</evidence>
<dbReference type="Proteomes" id="UP001140510">
    <property type="component" value="Unassembled WGS sequence"/>
</dbReference>
<dbReference type="EC" id="3.1.1.65" evidence="3"/>
<proteinExistence type="inferred from homology"/>
<evidence type="ECO:0000313" key="3">
    <source>
        <dbReference type="EMBL" id="KAJ4404505.1"/>
    </source>
</evidence>
<keyword evidence="4" id="KW-1185">Reference proteome</keyword>
<accession>A0A9W8ZDV1</accession>
<evidence type="ECO:0000259" key="2">
    <source>
        <dbReference type="Pfam" id="PF04909"/>
    </source>
</evidence>
<dbReference type="OrthoDB" id="2135488at2759"/>
<dbReference type="InterPro" id="IPR052350">
    <property type="entry name" value="Metallo-dep_Lactonases"/>
</dbReference>
<organism evidence="3 4">
    <name type="scientific">Didymella pomorum</name>
    <dbReference type="NCBI Taxonomy" id="749634"/>
    <lineage>
        <taxon>Eukaryota</taxon>
        <taxon>Fungi</taxon>
        <taxon>Dikarya</taxon>
        <taxon>Ascomycota</taxon>
        <taxon>Pezizomycotina</taxon>
        <taxon>Dothideomycetes</taxon>
        <taxon>Pleosporomycetidae</taxon>
        <taxon>Pleosporales</taxon>
        <taxon>Pleosporineae</taxon>
        <taxon>Didymellaceae</taxon>
        <taxon>Didymella</taxon>
    </lineage>
</organism>
<reference evidence="3" key="1">
    <citation type="submission" date="2022-10" db="EMBL/GenBank/DDBJ databases">
        <title>Tapping the CABI collections for fungal endophytes: first genome assemblies for Collariella, Neodidymelliopsis, Ascochyta clinopodiicola, Didymella pomorum, Didymosphaeria variabile, Neocosmospora piperis and Neocucurbitaria cava.</title>
        <authorList>
            <person name="Hill R."/>
        </authorList>
    </citation>
    <scope>NUCLEOTIDE SEQUENCE</scope>
    <source>
        <strain evidence="3">IMI 355091</strain>
    </source>
</reference>
<dbReference type="PANTHER" id="PTHR43569">
    <property type="entry name" value="AMIDOHYDROLASE"/>
    <property type="match status" value="1"/>
</dbReference>
<dbReference type="InterPro" id="IPR006680">
    <property type="entry name" value="Amidohydro-rel"/>
</dbReference>
<dbReference type="Pfam" id="PF04909">
    <property type="entry name" value="Amidohydro_2"/>
    <property type="match status" value="1"/>
</dbReference>
<dbReference type="SUPFAM" id="SSF51556">
    <property type="entry name" value="Metallo-dependent hydrolases"/>
    <property type="match status" value="1"/>
</dbReference>